<dbReference type="EMBL" id="JACGWN010000004">
    <property type="protein sequence ID" value="KAL0451618.1"/>
    <property type="molecule type" value="Genomic_DNA"/>
</dbReference>
<reference evidence="2" key="1">
    <citation type="submission" date="2020-06" db="EMBL/GenBank/DDBJ databases">
        <authorList>
            <person name="Li T."/>
            <person name="Hu X."/>
            <person name="Zhang T."/>
            <person name="Song X."/>
            <person name="Zhang H."/>
            <person name="Dai N."/>
            <person name="Sheng W."/>
            <person name="Hou X."/>
            <person name="Wei L."/>
        </authorList>
    </citation>
    <scope>NUCLEOTIDE SEQUENCE</scope>
    <source>
        <strain evidence="2">KEN1</strain>
        <tissue evidence="2">Leaf</tissue>
    </source>
</reference>
<comment type="caution">
    <text evidence="2">The sequence shown here is derived from an EMBL/GenBank/DDBJ whole genome shotgun (WGS) entry which is preliminary data.</text>
</comment>
<dbReference type="Pfam" id="PF00078">
    <property type="entry name" value="RVT_1"/>
    <property type="match status" value="1"/>
</dbReference>
<evidence type="ECO:0000259" key="1">
    <source>
        <dbReference type="Pfam" id="PF00078"/>
    </source>
</evidence>
<dbReference type="AlphaFoldDB" id="A0AAW2XCB7"/>
<proteinExistence type="predicted"/>
<feature type="domain" description="Reverse transcriptase" evidence="1">
    <location>
        <begin position="22"/>
        <end position="121"/>
    </location>
</feature>
<name>A0AAW2XCB7_9LAMI</name>
<accession>A0AAW2XCB7</accession>
<dbReference type="InterPro" id="IPR000477">
    <property type="entry name" value="RT_dom"/>
</dbReference>
<gene>
    <name evidence="2" type="ORF">Slati_1139900</name>
</gene>
<sequence>MALLKSPGPDVNSHVFGSFCPQWGLCQGDPLSPYLYILCTEDFNSLLDRSALEETVPGVAICRGAPLISHLVFIDDTFIFSQANETVITQMLMTYARASGQGINFSKLTMVFSKNVERSQKDLIPRVLGIRKMNQHGLYLGLSAIVGKSEPVVYKSLREKLE</sequence>
<organism evidence="2">
    <name type="scientific">Sesamum latifolium</name>
    <dbReference type="NCBI Taxonomy" id="2727402"/>
    <lineage>
        <taxon>Eukaryota</taxon>
        <taxon>Viridiplantae</taxon>
        <taxon>Streptophyta</taxon>
        <taxon>Embryophyta</taxon>
        <taxon>Tracheophyta</taxon>
        <taxon>Spermatophyta</taxon>
        <taxon>Magnoliopsida</taxon>
        <taxon>eudicotyledons</taxon>
        <taxon>Gunneridae</taxon>
        <taxon>Pentapetalae</taxon>
        <taxon>asterids</taxon>
        <taxon>lamiids</taxon>
        <taxon>Lamiales</taxon>
        <taxon>Pedaliaceae</taxon>
        <taxon>Sesamum</taxon>
    </lineage>
</organism>
<reference evidence="2" key="2">
    <citation type="journal article" date="2024" name="Plant">
        <title>Genomic evolution and insights into agronomic trait innovations of Sesamum species.</title>
        <authorList>
            <person name="Miao H."/>
            <person name="Wang L."/>
            <person name="Qu L."/>
            <person name="Liu H."/>
            <person name="Sun Y."/>
            <person name="Le M."/>
            <person name="Wang Q."/>
            <person name="Wei S."/>
            <person name="Zheng Y."/>
            <person name="Lin W."/>
            <person name="Duan Y."/>
            <person name="Cao H."/>
            <person name="Xiong S."/>
            <person name="Wang X."/>
            <person name="Wei L."/>
            <person name="Li C."/>
            <person name="Ma Q."/>
            <person name="Ju M."/>
            <person name="Zhao R."/>
            <person name="Li G."/>
            <person name="Mu C."/>
            <person name="Tian Q."/>
            <person name="Mei H."/>
            <person name="Zhang T."/>
            <person name="Gao T."/>
            <person name="Zhang H."/>
        </authorList>
    </citation>
    <scope>NUCLEOTIDE SEQUENCE</scope>
    <source>
        <strain evidence="2">KEN1</strain>
    </source>
</reference>
<evidence type="ECO:0000313" key="2">
    <source>
        <dbReference type="EMBL" id="KAL0451618.1"/>
    </source>
</evidence>
<protein>
    <submittedName>
        <fullName evidence="2">Mitochondrial protein</fullName>
    </submittedName>
</protein>